<proteinExistence type="predicted"/>
<evidence type="ECO:0000313" key="2">
    <source>
        <dbReference type="EMBL" id="GAH04807.1"/>
    </source>
</evidence>
<organism evidence="2">
    <name type="scientific">marine sediment metagenome</name>
    <dbReference type="NCBI Taxonomy" id="412755"/>
    <lineage>
        <taxon>unclassified sequences</taxon>
        <taxon>metagenomes</taxon>
        <taxon>ecological metagenomes</taxon>
    </lineage>
</organism>
<evidence type="ECO:0000256" key="1">
    <source>
        <dbReference type="SAM" id="MobiDB-lite"/>
    </source>
</evidence>
<reference evidence="2" key="1">
    <citation type="journal article" date="2014" name="Front. Microbiol.">
        <title>High frequency of phylogenetically diverse reductive dehalogenase-homologous genes in deep subseafloor sedimentary metagenomes.</title>
        <authorList>
            <person name="Kawai M."/>
            <person name="Futagami T."/>
            <person name="Toyoda A."/>
            <person name="Takaki Y."/>
            <person name="Nishi S."/>
            <person name="Hori S."/>
            <person name="Arai W."/>
            <person name="Tsubouchi T."/>
            <person name="Morono Y."/>
            <person name="Uchiyama I."/>
            <person name="Ito T."/>
            <person name="Fujiyama A."/>
            <person name="Inagaki F."/>
            <person name="Takami H."/>
        </authorList>
    </citation>
    <scope>NUCLEOTIDE SEQUENCE</scope>
    <source>
        <strain evidence="2">Expedition CK06-06</strain>
    </source>
</reference>
<name>X1CBA3_9ZZZZ</name>
<feature type="region of interest" description="Disordered" evidence="1">
    <location>
        <begin position="1"/>
        <end position="28"/>
    </location>
</feature>
<gene>
    <name evidence="2" type="ORF">S01H4_42324</name>
</gene>
<comment type="caution">
    <text evidence="2">The sequence shown here is derived from an EMBL/GenBank/DDBJ whole genome shotgun (WGS) entry which is preliminary data.</text>
</comment>
<dbReference type="AlphaFoldDB" id="X1CBA3"/>
<protein>
    <submittedName>
        <fullName evidence="2">Uncharacterized protein</fullName>
    </submittedName>
</protein>
<feature type="compositionally biased region" description="Low complexity" evidence="1">
    <location>
        <begin position="16"/>
        <end position="25"/>
    </location>
</feature>
<accession>X1CBA3</accession>
<dbReference type="EMBL" id="BART01023232">
    <property type="protein sequence ID" value="GAH04807.1"/>
    <property type="molecule type" value="Genomic_DNA"/>
</dbReference>
<sequence>MSKHPTLSFADAKRFASPSATSTSTDDVRKTVKKIDAANLATKKSTTTNKKDYASIDEAFDSVVDED</sequence>